<keyword evidence="4" id="KW-1185">Reference proteome</keyword>
<dbReference type="PANTHER" id="PTHR34477">
    <property type="entry name" value="UPF0213 PROTEIN YHBQ"/>
    <property type="match status" value="1"/>
</dbReference>
<evidence type="ECO:0000313" key="4">
    <source>
        <dbReference type="Proteomes" id="UP000184520"/>
    </source>
</evidence>
<sequence>MSERYSAVYILSNFTRTVLYVGVTSNLPQRVYQHKMSMASGFCTRYNVKDLVYYEMHEEMYAAITREKQLKRWRRSWKEKLITQKNPQWLDLYPLIVG</sequence>
<name>A0A1M5HHL0_9ALTE</name>
<feature type="domain" description="GIY-YIG" evidence="2">
    <location>
        <begin position="4"/>
        <end position="80"/>
    </location>
</feature>
<dbReference type="CDD" id="cd10448">
    <property type="entry name" value="GIY-YIG_unchar_3"/>
    <property type="match status" value="1"/>
</dbReference>
<dbReference type="InterPro" id="IPR035901">
    <property type="entry name" value="GIY-YIG_endonuc_sf"/>
</dbReference>
<dbReference type="SUPFAM" id="SSF82771">
    <property type="entry name" value="GIY-YIG endonuclease"/>
    <property type="match status" value="1"/>
</dbReference>
<protein>
    <submittedName>
        <fullName evidence="3">Putative endonuclease</fullName>
    </submittedName>
</protein>
<gene>
    <name evidence="3" type="ORF">SAMN05216361_1475</name>
</gene>
<proteinExistence type="inferred from homology"/>
<dbReference type="RefSeq" id="WP_073320092.1">
    <property type="nucleotide sequence ID" value="NZ_FQWD01000002.1"/>
</dbReference>
<dbReference type="InterPro" id="IPR000305">
    <property type="entry name" value="GIY-YIG_endonuc"/>
</dbReference>
<evidence type="ECO:0000313" key="3">
    <source>
        <dbReference type="EMBL" id="SHG15425.1"/>
    </source>
</evidence>
<dbReference type="PANTHER" id="PTHR34477:SF5">
    <property type="entry name" value="BSL5627 PROTEIN"/>
    <property type="match status" value="1"/>
</dbReference>
<evidence type="ECO:0000259" key="2">
    <source>
        <dbReference type="PROSITE" id="PS50164"/>
    </source>
</evidence>
<dbReference type="Gene3D" id="3.40.1440.10">
    <property type="entry name" value="GIY-YIG endonuclease"/>
    <property type="match status" value="1"/>
</dbReference>
<dbReference type="STRING" id="634436.SAMN05216361_1475"/>
<keyword evidence="3" id="KW-0255">Endonuclease</keyword>
<evidence type="ECO:0000256" key="1">
    <source>
        <dbReference type="ARBA" id="ARBA00007435"/>
    </source>
</evidence>
<dbReference type="AlphaFoldDB" id="A0A1M5HHL0"/>
<comment type="similarity">
    <text evidence="1">Belongs to the UPF0213 family.</text>
</comment>
<dbReference type="OrthoDB" id="9807770at2"/>
<organism evidence="3 4">
    <name type="scientific">Marisediminitalea aggregata</name>
    <dbReference type="NCBI Taxonomy" id="634436"/>
    <lineage>
        <taxon>Bacteria</taxon>
        <taxon>Pseudomonadati</taxon>
        <taxon>Pseudomonadota</taxon>
        <taxon>Gammaproteobacteria</taxon>
        <taxon>Alteromonadales</taxon>
        <taxon>Alteromonadaceae</taxon>
        <taxon>Marisediminitalea</taxon>
    </lineage>
</organism>
<accession>A0A1M5HHL0</accession>
<dbReference type="EMBL" id="FQWD01000002">
    <property type="protein sequence ID" value="SHG15425.1"/>
    <property type="molecule type" value="Genomic_DNA"/>
</dbReference>
<keyword evidence="3" id="KW-0378">Hydrolase</keyword>
<reference evidence="4" key="1">
    <citation type="submission" date="2016-11" db="EMBL/GenBank/DDBJ databases">
        <authorList>
            <person name="Varghese N."/>
            <person name="Submissions S."/>
        </authorList>
    </citation>
    <scope>NUCLEOTIDE SEQUENCE [LARGE SCALE GENOMIC DNA]</scope>
    <source>
        <strain evidence="4">CGMCC 1.8995</strain>
    </source>
</reference>
<keyword evidence="3" id="KW-0540">Nuclease</keyword>
<dbReference type="Pfam" id="PF01541">
    <property type="entry name" value="GIY-YIG"/>
    <property type="match status" value="1"/>
</dbReference>
<dbReference type="PROSITE" id="PS50164">
    <property type="entry name" value="GIY_YIG"/>
    <property type="match status" value="1"/>
</dbReference>
<dbReference type="Proteomes" id="UP000184520">
    <property type="component" value="Unassembled WGS sequence"/>
</dbReference>
<dbReference type="InterPro" id="IPR050190">
    <property type="entry name" value="UPF0213_domain"/>
</dbReference>
<dbReference type="GO" id="GO:0004519">
    <property type="term" value="F:endonuclease activity"/>
    <property type="evidence" value="ECO:0007669"/>
    <property type="project" value="UniProtKB-KW"/>
</dbReference>